<feature type="region of interest" description="Disordered" evidence="1">
    <location>
        <begin position="168"/>
        <end position="190"/>
    </location>
</feature>
<evidence type="ECO:0000256" key="1">
    <source>
        <dbReference type="SAM" id="MobiDB-lite"/>
    </source>
</evidence>
<dbReference type="RefSeq" id="WP_184395133.1">
    <property type="nucleotide sequence ID" value="NZ_JACHDB010000001.1"/>
</dbReference>
<dbReference type="InterPro" id="IPR050445">
    <property type="entry name" value="Bact_polysacc_biosynth/exp"/>
</dbReference>
<dbReference type="Gene3D" id="3.40.50.300">
    <property type="entry name" value="P-loop containing nucleotide triphosphate hydrolases"/>
    <property type="match status" value="1"/>
</dbReference>
<accession>A0A7W8VFZ5</accession>
<proteinExistence type="predicted"/>
<keyword evidence="2" id="KW-1133">Transmembrane helix</keyword>
<keyword evidence="4" id="KW-1185">Reference proteome</keyword>
<reference evidence="3 4" key="1">
    <citation type="submission" date="2020-08" db="EMBL/GenBank/DDBJ databases">
        <title>Sequencing the genomes of 1000 actinobacteria strains.</title>
        <authorList>
            <person name="Klenk H.-P."/>
        </authorList>
    </citation>
    <scope>NUCLEOTIDE SEQUENCE [LARGE SCALE GENOMIC DNA]</scope>
    <source>
        <strain evidence="3 4">DSM 44551</strain>
    </source>
</reference>
<dbReference type="PANTHER" id="PTHR32309">
    <property type="entry name" value="TYROSINE-PROTEIN KINASE"/>
    <property type="match status" value="1"/>
</dbReference>
<dbReference type="Proteomes" id="UP000572635">
    <property type="component" value="Unassembled WGS sequence"/>
</dbReference>
<feature type="region of interest" description="Disordered" evidence="1">
    <location>
        <begin position="50"/>
        <end position="72"/>
    </location>
</feature>
<comment type="caution">
    <text evidence="3">The sequence shown here is derived from an EMBL/GenBank/DDBJ whole genome shotgun (WGS) entry which is preliminary data.</text>
</comment>
<keyword evidence="2" id="KW-0812">Transmembrane</keyword>
<dbReference type="SUPFAM" id="SSF52540">
    <property type="entry name" value="P-loop containing nucleoside triphosphate hydrolases"/>
    <property type="match status" value="1"/>
</dbReference>
<feature type="region of interest" description="Disordered" evidence="1">
    <location>
        <begin position="485"/>
        <end position="529"/>
    </location>
</feature>
<dbReference type="AlphaFoldDB" id="A0A7W8VFZ5"/>
<feature type="transmembrane region" description="Helical" evidence="2">
    <location>
        <begin position="21"/>
        <end position="42"/>
    </location>
</feature>
<evidence type="ECO:0000313" key="4">
    <source>
        <dbReference type="Proteomes" id="UP000572635"/>
    </source>
</evidence>
<protein>
    <submittedName>
        <fullName evidence="3">Capsular polysaccharide biosynthesis protein</fullName>
    </submittedName>
</protein>
<gene>
    <name evidence="3" type="ORF">HDA36_004568</name>
</gene>
<keyword evidence="2" id="KW-0472">Membrane</keyword>
<dbReference type="EMBL" id="JACHDB010000001">
    <property type="protein sequence ID" value="MBB5434484.1"/>
    <property type="molecule type" value="Genomic_DNA"/>
</dbReference>
<sequence>MQTADAGPELRDYADVLRRRWVAVAAGAAGGLLVAVAAVLALPSEYASTTAVQVRPTGPAELTGERSGRTNGEVNLDTEAQVVRSTKVAAAAGELIGATETPDELRERVEITVPPNSSVLEIAYRGDSPEAARDGSAAFADAYLDYRGDRAREEIDARLDALRGEAEERTAELEELTGGGREAAPGDGEDTARQEAVQVEIADLNGEIAPLSALRASLTPGRVITPAALPESAASPRPVLWLGGGAMAGLAAGLAAAFGAEHRDRRLRTGRDVRRAAALPILLDTGAAGALARPGGRAVQRANEAAHALGARLGDGRRVLLAAGVSADATGSAAAVDLAAALARTGSDTLLVLADPGDDSALGPLGLDPGPGLAEALLGADPAGLELRTAAAPGLRVLRYGDAEAAELLQRSAMTGLLGRLRADRVVVAAAPLGERADALAMAAAADAVLPAVALGRTRAGELADALRSLDLVRAEVPGLLAAPAAAERSGAAPRTRGPAAAPRPAGADAPAAGAPAPSADRTDLPLPR</sequence>
<organism evidence="3 4">
    <name type="scientific">Nocardiopsis composta</name>
    <dbReference type="NCBI Taxonomy" id="157465"/>
    <lineage>
        <taxon>Bacteria</taxon>
        <taxon>Bacillati</taxon>
        <taxon>Actinomycetota</taxon>
        <taxon>Actinomycetes</taxon>
        <taxon>Streptosporangiales</taxon>
        <taxon>Nocardiopsidaceae</taxon>
        <taxon>Nocardiopsis</taxon>
    </lineage>
</organism>
<dbReference type="PANTHER" id="PTHR32309:SF31">
    <property type="entry name" value="CAPSULAR EXOPOLYSACCHARIDE FAMILY"/>
    <property type="match status" value="1"/>
</dbReference>
<evidence type="ECO:0000256" key="2">
    <source>
        <dbReference type="SAM" id="Phobius"/>
    </source>
</evidence>
<feature type="compositionally biased region" description="Low complexity" evidence="1">
    <location>
        <begin position="485"/>
        <end position="520"/>
    </location>
</feature>
<dbReference type="InterPro" id="IPR027417">
    <property type="entry name" value="P-loop_NTPase"/>
</dbReference>
<name>A0A7W8VFZ5_9ACTN</name>
<evidence type="ECO:0000313" key="3">
    <source>
        <dbReference type="EMBL" id="MBB5434484.1"/>
    </source>
</evidence>